<name>C5FVD2_ARTOC</name>
<sequence length="384" mass="41690">MEKAERVVSDEEGCASRSTHQDEMQADKKTTPQDADKTGDVENHSTEGAIYSSFSKRTKVFILMMATFSSVFSPLSTTIYLPALTPLADDLGVSNTLINLTLTTYMIFQALSPTFFGDFADTSGRRPAYITTFGVYLAANIGLALQNSYPALLVLRCLQSTGSSATIAITMGVMADIATVSERGRYVGMVLTGTLAGPALGPVLGGVLVQFLGWRSTFWFLFKRIARSLGLPVDRKRAQSIKEFPIERARISLIFPFLYAGMAAMMAYGWALDRKVMLAGPLILQFVAGFCIGSSFTAMSTLLVDLYPSNPSAVTAASNLTRCMLGAGATASFSPLIERIGVGWCFTVWCLLTVGFSPGLWAVIRWGPGWREERRQRVAMVTTS</sequence>
<keyword evidence="3 7" id="KW-0812">Transmembrane</keyword>
<evidence type="ECO:0000256" key="2">
    <source>
        <dbReference type="ARBA" id="ARBA00022448"/>
    </source>
</evidence>
<feature type="transmembrane region" description="Helical" evidence="7">
    <location>
        <begin position="186"/>
        <end position="212"/>
    </location>
</feature>
<dbReference type="EMBL" id="DS995706">
    <property type="protein sequence ID" value="EEQ33866.1"/>
    <property type="molecule type" value="Genomic_DNA"/>
</dbReference>
<feature type="transmembrane region" description="Helical" evidence="7">
    <location>
        <begin position="96"/>
        <end position="116"/>
    </location>
</feature>
<evidence type="ECO:0000259" key="8">
    <source>
        <dbReference type="PROSITE" id="PS50850"/>
    </source>
</evidence>
<keyword evidence="10" id="KW-1185">Reference proteome</keyword>
<dbReference type="Proteomes" id="UP000002035">
    <property type="component" value="Unassembled WGS sequence"/>
</dbReference>
<evidence type="ECO:0000256" key="4">
    <source>
        <dbReference type="ARBA" id="ARBA00022989"/>
    </source>
</evidence>
<dbReference type="Pfam" id="PF07690">
    <property type="entry name" value="MFS_1"/>
    <property type="match status" value="1"/>
</dbReference>
<dbReference type="GO" id="GO:0022857">
    <property type="term" value="F:transmembrane transporter activity"/>
    <property type="evidence" value="ECO:0007669"/>
    <property type="project" value="InterPro"/>
</dbReference>
<accession>C5FVD2</accession>
<gene>
    <name evidence="9" type="ORF">MCYG_06685</name>
</gene>
<dbReference type="GO" id="GO:0005886">
    <property type="term" value="C:plasma membrane"/>
    <property type="evidence" value="ECO:0007669"/>
    <property type="project" value="TreeGrafter"/>
</dbReference>
<keyword evidence="2" id="KW-0813">Transport</keyword>
<dbReference type="SUPFAM" id="SSF103473">
    <property type="entry name" value="MFS general substrate transporter"/>
    <property type="match status" value="2"/>
</dbReference>
<dbReference type="InterPro" id="IPR011701">
    <property type="entry name" value="MFS"/>
</dbReference>
<feature type="transmembrane region" description="Helical" evidence="7">
    <location>
        <begin position="60"/>
        <end position="84"/>
    </location>
</feature>
<dbReference type="Gene3D" id="1.20.1720.10">
    <property type="entry name" value="Multidrug resistance protein D"/>
    <property type="match status" value="1"/>
</dbReference>
<dbReference type="VEuPathDB" id="FungiDB:MCYG_06685"/>
<keyword evidence="4 7" id="KW-1133">Transmembrane helix</keyword>
<feature type="compositionally biased region" description="Basic and acidic residues" evidence="6">
    <location>
        <begin position="19"/>
        <end position="43"/>
    </location>
</feature>
<evidence type="ECO:0000313" key="10">
    <source>
        <dbReference type="Proteomes" id="UP000002035"/>
    </source>
</evidence>
<feature type="region of interest" description="Disordered" evidence="6">
    <location>
        <begin position="1"/>
        <end position="43"/>
    </location>
</feature>
<evidence type="ECO:0000256" key="6">
    <source>
        <dbReference type="SAM" id="MobiDB-lite"/>
    </source>
</evidence>
<feature type="transmembrane region" description="Helical" evidence="7">
    <location>
        <begin position="282"/>
        <end position="304"/>
    </location>
</feature>
<organism evidence="9 10">
    <name type="scientific">Arthroderma otae (strain ATCC MYA-4605 / CBS 113480)</name>
    <name type="common">Microsporum canis</name>
    <dbReference type="NCBI Taxonomy" id="554155"/>
    <lineage>
        <taxon>Eukaryota</taxon>
        <taxon>Fungi</taxon>
        <taxon>Dikarya</taxon>
        <taxon>Ascomycota</taxon>
        <taxon>Pezizomycotina</taxon>
        <taxon>Eurotiomycetes</taxon>
        <taxon>Eurotiomycetidae</taxon>
        <taxon>Onygenales</taxon>
        <taxon>Arthrodermataceae</taxon>
        <taxon>Microsporum</taxon>
    </lineage>
</organism>
<dbReference type="STRING" id="554155.C5FVD2"/>
<feature type="transmembrane region" description="Helical" evidence="7">
    <location>
        <begin position="151"/>
        <end position="174"/>
    </location>
</feature>
<dbReference type="PANTHER" id="PTHR23502:SF51">
    <property type="entry name" value="QUINIDINE RESISTANCE PROTEIN 1-RELATED"/>
    <property type="match status" value="1"/>
</dbReference>
<feature type="transmembrane region" description="Helical" evidence="7">
    <location>
        <begin position="251"/>
        <end position="270"/>
    </location>
</feature>
<evidence type="ECO:0000256" key="3">
    <source>
        <dbReference type="ARBA" id="ARBA00022692"/>
    </source>
</evidence>
<protein>
    <submittedName>
        <fullName evidence="9">Aqr1p</fullName>
    </submittedName>
</protein>
<evidence type="ECO:0000313" key="9">
    <source>
        <dbReference type="EMBL" id="EEQ33866.1"/>
    </source>
</evidence>
<dbReference type="eggNOG" id="KOG0255">
    <property type="taxonomic scope" value="Eukaryota"/>
</dbReference>
<feature type="transmembrane region" description="Helical" evidence="7">
    <location>
        <begin position="341"/>
        <end position="364"/>
    </location>
</feature>
<dbReference type="AlphaFoldDB" id="C5FVD2"/>
<dbReference type="InterPro" id="IPR020846">
    <property type="entry name" value="MFS_dom"/>
</dbReference>
<dbReference type="PROSITE" id="PS50850">
    <property type="entry name" value="MFS"/>
    <property type="match status" value="1"/>
</dbReference>
<dbReference type="OMA" id="DAMGRGW"/>
<feature type="domain" description="Major facilitator superfamily (MFS) profile" evidence="8">
    <location>
        <begin position="62"/>
        <end position="384"/>
    </location>
</feature>
<keyword evidence="5 7" id="KW-0472">Membrane</keyword>
<dbReference type="HOGENOM" id="CLU_008455_8_4_1"/>
<evidence type="ECO:0000256" key="5">
    <source>
        <dbReference type="ARBA" id="ARBA00023136"/>
    </source>
</evidence>
<evidence type="ECO:0000256" key="1">
    <source>
        <dbReference type="ARBA" id="ARBA00004141"/>
    </source>
</evidence>
<dbReference type="PANTHER" id="PTHR23502">
    <property type="entry name" value="MAJOR FACILITATOR SUPERFAMILY"/>
    <property type="match status" value="1"/>
</dbReference>
<dbReference type="InterPro" id="IPR036259">
    <property type="entry name" value="MFS_trans_sf"/>
</dbReference>
<dbReference type="RefSeq" id="XP_002844721.1">
    <property type="nucleotide sequence ID" value="XM_002844675.1"/>
</dbReference>
<evidence type="ECO:0000256" key="7">
    <source>
        <dbReference type="SAM" id="Phobius"/>
    </source>
</evidence>
<comment type="subcellular location">
    <subcellularLocation>
        <location evidence="1">Membrane</location>
        <topology evidence="1">Multi-pass membrane protein</topology>
    </subcellularLocation>
</comment>
<dbReference type="GeneID" id="9227119"/>
<proteinExistence type="predicted"/>
<dbReference type="OrthoDB" id="440553at2759"/>
<reference evidence="10" key="1">
    <citation type="journal article" date="2012" name="MBio">
        <title>Comparative genome analysis of Trichophyton rubrum and related dermatophytes reveals candidate genes involved in infection.</title>
        <authorList>
            <person name="Martinez D.A."/>
            <person name="Oliver B.G."/>
            <person name="Graeser Y."/>
            <person name="Goldberg J.M."/>
            <person name="Li W."/>
            <person name="Martinez-Rossi N.M."/>
            <person name="Monod M."/>
            <person name="Shelest E."/>
            <person name="Barton R.C."/>
            <person name="Birch E."/>
            <person name="Brakhage A.A."/>
            <person name="Chen Z."/>
            <person name="Gurr S.J."/>
            <person name="Heiman D."/>
            <person name="Heitman J."/>
            <person name="Kosti I."/>
            <person name="Rossi A."/>
            <person name="Saif S."/>
            <person name="Samalova M."/>
            <person name="Saunders C.W."/>
            <person name="Shea T."/>
            <person name="Summerbell R.C."/>
            <person name="Xu J."/>
            <person name="Young S."/>
            <person name="Zeng Q."/>
            <person name="Birren B.W."/>
            <person name="Cuomo C.A."/>
            <person name="White T.C."/>
        </authorList>
    </citation>
    <scope>NUCLEOTIDE SEQUENCE [LARGE SCALE GENOMIC DNA]</scope>
    <source>
        <strain evidence="10">ATCC MYA-4605 / CBS 113480</strain>
    </source>
</reference>
<feature type="transmembrane region" description="Helical" evidence="7">
    <location>
        <begin position="128"/>
        <end position="145"/>
    </location>
</feature>